<dbReference type="GO" id="GO:0004022">
    <property type="term" value="F:alcohol dehydrogenase (NAD+) activity"/>
    <property type="evidence" value="ECO:0007669"/>
    <property type="project" value="UniProtKB-EC"/>
</dbReference>
<keyword evidence="5" id="KW-0862">Zinc</keyword>
<evidence type="ECO:0000259" key="10">
    <source>
        <dbReference type="Pfam" id="PF08240"/>
    </source>
</evidence>
<dbReference type="Pfam" id="PF00107">
    <property type="entry name" value="ADH_zinc_N"/>
    <property type="match status" value="1"/>
</dbReference>
<dbReference type="InterPro" id="IPR011032">
    <property type="entry name" value="GroES-like_sf"/>
</dbReference>
<feature type="domain" description="Alcohol dehydrogenase-like C-terminal" evidence="9">
    <location>
        <begin position="147"/>
        <end position="260"/>
    </location>
</feature>
<keyword evidence="4" id="KW-0479">Metal-binding</keyword>
<evidence type="ECO:0000256" key="1">
    <source>
        <dbReference type="ARBA" id="ARBA00001947"/>
    </source>
</evidence>
<evidence type="ECO:0000256" key="3">
    <source>
        <dbReference type="ARBA" id="ARBA00013190"/>
    </source>
</evidence>
<dbReference type="PANTHER" id="PTHR42940">
    <property type="entry name" value="ALCOHOL DEHYDROGENASE 1-RELATED"/>
    <property type="match status" value="1"/>
</dbReference>
<proteinExistence type="inferred from homology"/>
<dbReference type="Pfam" id="PF08240">
    <property type="entry name" value="ADH_N"/>
    <property type="match status" value="1"/>
</dbReference>
<evidence type="ECO:0000313" key="12">
    <source>
        <dbReference type="Proteomes" id="UP001165378"/>
    </source>
</evidence>
<evidence type="ECO:0000256" key="6">
    <source>
        <dbReference type="ARBA" id="ARBA00023002"/>
    </source>
</evidence>
<evidence type="ECO:0000256" key="7">
    <source>
        <dbReference type="ARBA" id="ARBA00049164"/>
    </source>
</evidence>
<accession>A0AA41PZH0</accession>
<gene>
    <name evidence="11" type="ORF">LZ495_16125</name>
</gene>
<dbReference type="EC" id="1.1.1.1" evidence="3"/>
<comment type="caution">
    <text evidence="11">The sequence shown here is derived from an EMBL/GenBank/DDBJ whole genome shotgun (WGS) entry which is preliminary data.</text>
</comment>
<dbReference type="EMBL" id="JAKFHA010000008">
    <property type="protein sequence ID" value="MCF2528730.1"/>
    <property type="molecule type" value="Genomic_DNA"/>
</dbReference>
<name>A0AA41PZH0_9ACTN</name>
<keyword evidence="12" id="KW-1185">Reference proteome</keyword>
<comment type="cofactor">
    <cofactor evidence="1">
        <name>Zn(2+)</name>
        <dbReference type="ChEBI" id="CHEBI:29105"/>
    </cofactor>
</comment>
<evidence type="ECO:0000256" key="8">
    <source>
        <dbReference type="ARBA" id="ARBA00049243"/>
    </source>
</evidence>
<dbReference type="Gene3D" id="3.90.180.10">
    <property type="entry name" value="Medium-chain alcohol dehydrogenases, catalytic domain"/>
    <property type="match status" value="1"/>
</dbReference>
<dbReference type="PANTHER" id="PTHR42940:SF8">
    <property type="entry name" value="VACUOLAR PROTEIN SORTING-ASSOCIATED PROTEIN 11"/>
    <property type="match status" value="1"/>
</dbReference>
<evidence type="ECO:0000259" key="9">
    <source>
        <dbReference type="Pfam" id="PF00107"/>
    </source>
</evidence>
<evidence type="ECO:0000256" key="4">
    <source>
        <dbReference type="ARBA" id="ARBA00022723"/>
    </source>
</evidence>
<dbReference type="GO" id="GO:0046872">
    <property type="term" value="F:metal ion binding"/>
    <property type="evidence" value="ECO:0007669"/>
    <property type="project" value="UniProtKB-KW"/>
</dbReference>
<sequence length="301" mass="31440">MAAGPDQTVIDVLGCGVCHSDLHVADGSIGRTPIVLGHEVVGLDARLGPVMVYAPWGCRRPGCLQCAAGQEMICADSHEAGIVDDGGYADKMLVPHREYLVPLEGLDPLEVAPLACGGLTAFRAVRRAMTLREAGRSSRVLVIGAGGLGQYAVQFLRRTPGVHITVVDTLPARLSVARELGADTTLTPEEVGGAPYDAVVDFVGAEATLGAAVANVQRGGVVVLVGMFGGSVPFGLGRLPSEVSLTTSIWGSLADLHDLLGMARREPLRHVVEHLPLSEANRAHELLRSGASRGRIVLTTS</sequence>
<evidence type="ECO:0000313" key="11">
    <source>
        <dbReference type="EMBL" id="MCF2528730.1"/>
    </source>
</evidence>
<dbReference type="Proteomes" id="UP001165378">
    <property type="component" value="Unassembled WGS sequence"/>
</dbReference>
<dbReference type="InterPro" id="IPR013154">
    <property type="entry name" value="ADH-like_N"/>
</dbReference>
<feature type="domain" description="Alcohol dehydrogenase-like N-terminal" evidence="10">
    <location>
        <begin position="4"/>
        <end position="103"/>
    </location>
</feature>
<organism evidence="11 12">
    <name type="scientific">Yinghuangia soli</name>
    <dbReference type="NCBI Taxonomy" id="2908204"/>
    <lineage>
        <taxon>Bacteria</taxon>
        <taxon>Bacillati</taxon>
        <taxon>Actinomycetota</taxon>
        <taxon>Actinomycetes</taxon>
        <taxon>Kitasatosporales</taxon>
        <taxon>Streptomycetaceae</taxon>
        <taxon>Yinghuangia</taxon>
    </lineage>
</organism>
<protein>
    <recommendedName>
        <fullName evidence="3">alcohol dehydrogenase</fullName>
        <ecNumber evidence="3">1.1.1.1</ecNumber>
    </recommendedName>
</protein>
<dbReference type="SUPFAM" id="SSF50129">
    <property type="entry name" value="GroES-like"/>
    <property type="match status" value="1"/>
</dbReference>
<dbReference type="RefSeq" id="WP_235052899.1">
    <property type="nucleotide sequence ID" value="NZ_JAKFHA010000008.1"/>
</dbReference>
<keyword evidence="6" id="KW-0560">Oxidoreductase</keyword>
<evidence type="ECO:0000256" key="2">
    <source>
        <dbReference type="ARBA" id="ARBA00008072"/>
    </source>
</evidence>
<evidence type="ECO:0000256" key="5">
    <source>
        <dbReference type="ARBA" id="ARBA00022833"/>
    </source>
</evidence>
<dbReference type="InterPro" id="IPR036291">
    <property type="entry name" value="NAD(P)-bd_dom_sf"/>
</dbReference>
<dbReference type="Gene3D" id="3.40.50.720">
    <property type="entry name" value="NAD(P)-binding Rossmann-like Domain"/>
    <property type="match status" value="1"/>
</dbReference>
<comment type="catalytic activity">
    <reaction evidence="8">
        <text>a primary alcohol + NAD(+) = an aldehyde + NADH + H(+)</text>
        <dbReference type="Rhea" id="RHEA:10736"/>
        <dbReference type="ChEBI" id="CHEBI:15378"/>
        <dbReference type="ChEBI" id="CHEBI:15734"/>
        <dbReference type="ChEBI" id="CHEBI:17478"/>
        <dbReference type="ChEBI" id="CHEBI:57540"/>
        <dbReference type="ChEBI" id="CHEBI:57945"/>
        <dbReference type="EC" id="1.1.1.1"/>
    </reaction>
</comment>
<dbReference type="SUPFAM" id="SSF51735">
    <property type="entry name" value="NAD(P)-binding Rossmann-fold domains"/>
    <property type="match status" value="1"/>
</dbReference>
<dbReference type="GO" id="GO:0005737">
    <property type="term" value="C:cytoplasm"/>
    <property type="evidence" value="ECO:0007669"/>
    <property type="project" value="TreeGrafter"/>
</dbReference>
<dbReference type="InterPro" id="IPR013149">
    <property type="entry name" value="ADH-like_C"/>
</dbReference>
<comment type="similarity">
    <text evidence="2">Belongs to the zinc-containing alcohol dehydrogenase family.</text>
</comment>
<comment type="catalytic activity">
    <reaction evidence="7">
        <text>a secondary alcohol + NAD(+) = a ketone + NADH + H(+)</text>
        <dbReference type="Rhea" id="RHEA:10740"/>
        <dbReference type="ChEBI" id="CHEBI:15378"/>
        <dbReference type="ChEBI" id="CHEBI:17087"/>
        <dbReference type="ChEBI" id="CHEBI:35681"/>
        <dbReference type="ChEBI" id="CHEBI:57540"/>
        <dbReference type="ChEBI" id="CHEBI:57945"/>
        <dbReference type="EC" id="1.1.1.1"/>
    </reaction>
</comment>
<reference evidence="11" key="1">
    <citation type="submission" date="2022-01" db="EMBL/GenBank/DDBJ databases">
        <title>Genome-Based Taxonomic Classification of the Phylum Actinobacteria.</title>
        <authorList>
            <person name="Gao Y."/>
        </authorList>
    </citation>
    <scope>NUCLEOTIDE SEQUENCE</scope>
    <source>
        <strain evidence="11">KLBMP 8922</strain>
    </source>
</reference>
<dbReference type="AlphaFoldDB" id="A0AA41PZH0"/>